<dbReference type="OrthoDB" id="439917at2759"/>
<dbReference type="PANTHER" id="PTHR35192:SF2">
    <property type="entry name" value="APPLE DOMAIN-CONTAINING PROTEIN"/>
    <property type="match status" value="1"/>
</dbReference>
<protein>
    <submittedName>
        <fullName evidence="3">Protein priA</fullName>
    </submittedName>
</protein>
<accession>A0A369JYA2</accession>
<evidence type="ECO:0000259" key="2">
    <source>
        <dbReference type="Pfam" id="PF21671"/>
    </source>
</evidence>
<evidence type="ECO:0000256" key="1">
    <source>
        <dbReference type="SAM" id="SignalP"/>
    </source>
</evidence>
<evidence type="ECO:0000313" key="3">
    <source>
        <dbReference type="EMBL" id="RDB26728.1"/>
    </source>
</evidence>
<feature type="chain" id="PRO_5016909561" evidence="1">
    <location>
        <begin position="21"/>
        <end position="308"/>
    </location>
</feature>
<organism evidence="3 4">
    <name type="scientific">Hypsizygus marmoreus</name>
    <name type="common">White beech mushroom</name>
    <name type="synonym">Agaricus marmoreus</name>
    <dbReference type="NCBI Taxonomy" id="39966"/>
    <lineage>
        <taxon>Eukaryota</taxon>
        <taxon>Fungi</taxon>
        <taxon>Dikarya</taxon>
        <taxon>Basidiomycota</taxon>
        <taxon>Agaricomycotina</taxon>
        <taxon>Agaricomycetes</taxon>
        <taxon>Agaricomycetidae</taxon>
        <taxon>Agaricales</taxon>
        <taxon>Tricholomatineae</taxon>
        <taxon>Lyophyllaceae</taxon>
        <taxon>Hypsizygus</taxon>
    </lineage>
</organism>
<dbReference type="InterPro" id="IPR048661">
    <property type="entry name" value="CPL1-like"/>
</dbReference>
<dbReference type="EMBL" id="LUEZ02000023">
    <property type="protein sequence ID" value="RDB26728.1"/>
    <property type="molecule type" value="Genomic_DNA"/>
</dbReference>
<dbReference type="Pfam" id="PF21671">
    <property type="entry name" value="CPL1-like"/>
    <property type="match status" value="1"/>
</dbReference>
<dbReference type="InterPro" id="IPR038955">
    <property type="entry name" value="PriA/CPL1_fungi"/>
</dbReference>
<proteinExistence type="predicted"/>
<comment type="caution">
    <text evidence="3">The sequence shown here is derived from an EMBL/GenBank/DDBJ whole genome shotgun (WGS) entry which is preliminary data.</text>
</comment>
<feature type="signal peptide" evidence="1">
    <location>
        <begin position="1"/>
        <end position="20"/>
    </location>
</feature>
<name>A0A369JYA2_HYPMA</name>
<dbReference type="Proteomes" id="UP000076154">
    <property type="component" value="Unassembled WGS sequence"/>
</dbReference>
<dbReference type="STRING" id="39966.A0A369JYA2"/>
<gene>
    <name evidence="3" type="primary">priA_2</name>
    <name evidence="3" type="ORF">Hypma_005396</name>
</gene>
<dbReference type="AlphaFoldDB" id="A0A369JYA2"/>
<dbReference type="PANTHER" id="PTHR35192">
    <property type="entry name" value="PROTEIN, PUTATIVE-RELATED"/>
    <property type="match status" value="1"/>
</dbReference>
<keyword evidence="1" id="KW-0732">Signal</keyword>
<reference evidence="3" key="1">
    <citation type="submission" date="2018-04" db="EMBL/GenBank/DDBJ databases">
        <title>Whole genome sequencing of Hypsizygus marmoreus.</title>
        <authorList>
            <person name="Choi I.-G."/>
            <person name="Min B."/>
            <person name="Kim J.-G."/>
            <person name="Kim S."/>
            <person name="Oh Y.-L."/>
            <person name="Kong W.-S."/>
            <person name="Park H."/>
            <person name="Jeong J."/>
            <person name="Song E.-S."/>
        </authorList>
    </citation>
    <scope>NUCLEOTIDE SEQUENCE [LARGE SCALE GENOMIC DNA]</scope>
    <source>
        <strain evidence="3">51987-8</strain>
    </source>
</reference>
<dbReference type="InParanoid" id="A0A369JYA2"/>
<keyword evidence="4" id="KW-1185">Reference proteome</keyword>
<sequence length="308" mass="32636">MRLHSLAIFFCTLLLPSVIAIQYFPPSAKKGGRSSLRRSLAQLQYRIRRDTTDTCVSITGQQFAEALGIPDPESYADLTVCTCQGDYSTWLTTDPNGIELADRLGETEAASYLAELFDTGGGGATVCTLPTSADRVCSVGDPCAFACQPNYTEQDGACVCLDPFIECNGVCDVFPGGCSSATPRKKRSLPVASLAQAKATCKPTESVCGIAGRENTFDFECVDTSSTLDSCGGCITPHPFYEPYRSAIKGVECGRLAGIISVGCSDSRCVVSGCRDGHEPSFDKRTCVPIAPISQQLVMGVGGPRLAN</sequence>
<feature type="domain" description="Protein CPL1-like" evidence="2">
    <location>
        <begin position="219"/>
        <end position="288"/>
    </location>
</feature>
<evidence type="ECO:0000313" key="4">
    <source>
        <dbReference type="Proteomes" id="UP000076154"/>
    </source>
</evidence>